<dbReference type="InterPro" id="IPR050807">
    <property type="entry name" value="TransReg_Diox_bact_type"/>
</dbReference>
<dbReference type="Proteomes" id="UP000280417">
    <property type="component" value="Unassembled WGS sequence"/>
</dbReference>
<dbReference type="AlphaFoldDB" id="A0A662DMM2"/>
<dbReference type="InterPro" id="IPR014710">
    <property type="entry name" value="RmlC-like_jellyroll"/>
</dbReference>
<dbReference type="PANTHER" id="PTHR46797:SF1">
    <property type="entry name" value="METHYLPHOSPHONATE SYNTHASE"/>
    <property type="match status" value="1"/>
</dbReference>
<dbReference type="GO" id="GO:0003677">
    <property type="term" value="F:DNA binding"/>
    <property type="evidence" value="ECO:0007669"/>
    <property type="project" value="UniProtKB-KW"/>
</dbReference>
<dbReference type="InterPro" id="IPR013096">
    <property type="entry name" value="Cupin_2"/>
</dbReference>
<dbReference type="SUPFAM" id="SSF51182">
    <property type="entry name" value="RmlC-like cupins"/>
    <property type="match status" value="1"/>
</dbReference>
<dbReference type="CDD" id="cd02209">
    <property type="entry name" value="cupin_XRE_C"/>
    <property type="match status" value="1"/>
</dbReference>
<dbReference type="SMART" id="SM00530">
    <property type="entry name" value="HTH_XRE"/>
    <property type="match status" value="1"/>
</dbReference>
<evidence type="ECO:0000313" key="4">
    <source>
        <dbReference type="Proteomes" id="UP000280417"/>
    </source>
</evidence>
<dbReference type="EMBL" id="QMQA01000006">
    <property type="protein sequence ID" value="RLE15382.1"/>
    <property type="molecule type" value="Genomic_DNA"/>
</dbReference>
<evidence type="ECO:0000259" key="2">
    <source>
        <dbReference type="PROSITE" id="PS50943"/>
    </source>
</evidence>
<dbReference type="Pfam" id="PF07883">
    <property type="entry name" value="Cupin_2"/>
    <property type="match status" value="1"/>
</dbReference>
<dbReference type="GO" id="GO:0003700">
    <property type="term" value="F:DNA-binding transcription factor activity"/>
    <property type="evidence" value="ECO:0007669"/>
    <property type="project" value="TreeGrafter"/>
</dbReference>
<name>A0A662DMM2_UNCAE</name>
<dbReference type="PANTHER" id="PTHR46797">
    <property type="entry name" value="HTH-TYPE TRANSCRIPTIONAL REGULATOR"/>
    <property type="match status" value="1"/>
</dbReference>
<accession>A0A662DMM2</accession>
<dbReference type="Pfam" id="PF01381">
    <property type="entry name" value="HTH_3"/>
    <property type="match status" value="1"/>
</dbReference>
<dbReference type="CDD" id="cd00093">
    <property type="entry name" value="HTH_XRE"/>
    <property type="match status" value="1"/>
</dbReference>
<organism evidence="3 4">
    <name type="scientific">Aerophobetes bacterium</name>
    <dbReference type="NCBI Taxonomy" id="2030807"/>
    <lineage>
        <taxon>Bacteria</taxon>
        <taxon>Candidatus Aerophobota</taxon>
    </lineage>
</organism>
<dbReference type="Gene3D" id="1.10.260.40">
    <property type="entry name" value="lambda repressor-like DNA-binding domains"/>
    <property type="match status" value="1"/>
</dbReference>
<evidence type="ECO:0000256" key="1">
    <source>
        <dbReference type="ARBA" id="ARBA00023125"/>
    </source>
</evidence>
<dbReference type="InterPro" id="IPR011051">
    <property type="entry name" value="RmlC_Cupin_sf"/>
</dbReference>
<proteinExistence type="predicted"/>
<comment type="caution">
    <text evidence="3">The sequence shown here is derived from an EMBL/GenBank/DDBJ whole genome shotgun (WGS) entry which is preliminary data.</text>
</comment>
<dbReference type="SUPFAM" id="SSF47413">
    <property type="entry name" value="lambda repressor-like DNA-binding domains"/>
    <property type="match status" value="1"/>
</dbReference>
<sequence length="190" mass="21722">MKEKTREERKYNQYLGMRIRELREQQDRTIEEVAREAKVSAGLISLIERGKVNPSINVLWAISRTLKVPIGNFFGSEESESPVVRSNERKLIKTDKGIEFYLLCPDLTRKLEVLYKVFNPGASTGTRPYTHKGEEFGTVLSGKIEVTLGNRKYILRKGDSIYFSSTTPHKVENVGKRKAVTIWVITPPSF</sequence>
<dbReference type="GO" id="GO:0005829">
    <property type="term" value="C:cytosol"/>
    <property type="evidence" value="ECO:0007669"/>
    <property type="project" value="TreeGrafter"/>
</dbReference>
<protein>
    <submittedName>
        <fullName evidence="3">XRE family transcriptional regulator</fullName>
    </submittedName>
</protein>
<keyword evidence="1" id="KW-0238">DNA-binding</keyword>
<gene>
    <name evidence="3" type="ORF">DRJ04_00510</name>
</gene>
<evidence type="ECO:0000313" key="3">
    <source>
        <dbReference type="EMBL" id="RLE15382.1"/>
    </source>
</evidence>
<feature type="domain" description="HTH cro/C1-type" evidence="2">
    <location>
        <begin position="19"/>
        <end position="73"/>
    </location>
</feature>
<dbReference type="PROSITE" id="PS50943">
    <property type="entry name" value="HTH_CROC1"/>
    <property type="match status" value="1"/>
</dbReference>
<dbReference type="InterPro" id="IPR010982">
    <property type="entry name" value="Lambda_DNA-bd_dom_sf"/>
</dbReference>
<dbReference type="InterPro" id="IPR001387">
    <property type="entry name" value="Cro/C1-type_HTH"/>
</dbReference>
<reference evidence="3 4" key="1">
    <citation type="submission" date="2018-06" db="EMBL/GenBank/DDBJ databases">
        <title>Extensive metabolic versatility and redundancy in microbially diverse, dynamic hydrothermal sediments.</title>
        <authorList>
            <person name="Dombrowski N."/>
            <person name="Teske A."/>
            <person name="Baker B.J."/>
        </authorList>
    </citation>
    <scope>NUCLEOTIDE SEQUENCE [LARGE SCALE GENOMIC DNA]</scope>
    <source>
        <strain evidence="3">B3_G15</strain>
    </source>
</reference>
<dbReference type="Gene3D" id="2.60.120.10">
    <property type="entry name" value="Jelly Rolls"/>
    <property type="match status" value="1"/>
</dbReference>